<dbReference type="InterPro" id="IPR042094">
    <property type="entry name" value="T2SS_GspF_sf"/>
</dbReference>
<accession>A0A6M0QUX7</accession>
<evidence type="ECO:0000256" key="5">
    <source>
        <dbReference type="ARBA" id="ARBA00023136"/>
    </source>
</evidence>
<dbReference type="InterPro" id="IPR018076">
    <property type="entry name" value="T2SS_GspF_dom"/>
</dbReference>
<keyword evidence="3 6" id="KW-0812">Transmembrane</keyword>
<name>A0A6M0QUX7_9RHOB</name>
<evidence type="ECO:0000313" key="8">
    <source>
        <dbReference type="EMBL" id="NEY91250.1"/>
    </source>
</evidence>
<dbReference type="EMBL" id="JAAIVJ010000008">
    <property type="protein sequence ID" value="NEY91250.1"/>
    <property type="molecule type" value="Genomic_DNA"/>
</dbReference>
<feature type="transmembrane region" description="Helical" evidence="6">
    <location>
        <begin position="291"/>
        <end position="310"/>
    </location>
</feature>
<evidence type="ECO:0000256" key="1">
    <source>
        <dbReference type="ARBA" id="ARBA00004651"/>
    </source>
</evidence>
<evidence type="ECO:0000313" key="9">
    <source>
        <dbReference type="Proteomes" id="UP000477782"/>
    </source>
</evidence>
<feature type="transmembrane region" description="Helical" evidence="6">
    <location>
        <begin position="117"/>
        <end position="135"/>
    </location>
</feature>
<evidence type="ECO:0000256" key="2">
    <source>
        <dbReference type="ARBA" id="ARBA00022475"/>
    </source>
</evidence>
<keyword evidence="5 6" id="KW-0472">Membrane</keyword>
<comment type="subcellular location">
    <subcellularLocation>
        <location evidence="1">Cell membrane</location>
        <topology evidence="1">Multi-pass membrane protein</topology>
    </subcellularLocation>
</comment>
<evidence type="ECO:0000256" key="4">
    <source>
        <dbReference type="ARBA" id="ARBA00022989"/>
    </source>
</evidence>
<feature type="transmembrane region" description="Helical" evidence="6">
    <location>
        <begin position="6"/>
        <end position="22"/>
    </location>
</feature>
<protein>
    <submittedName>
        <fullName evidence="8">Type II secretion system F family protein</fullName>
    </submittedName>
</protein>
<sequence>MSLLIIYAFVFSSVLIAGDTLLRRLLARRAARQEVNERLIRLARGGGDHEAAYRSLLKDRSLLASSAEGDLLRSLRKLYAQTGLTLSGRQKVLYALALVSASLVPVSLVVGTWLLRVPLALALAVGLAYVILAYLRMKRVKRFVQQLPAAIDIIVRSLHAGHPLNAAVSLVGREMPDPVGSEFGILTDQLTFGSEFDEAFYSLYERVGADELNLLAVTVSVQRNTGGNLSEILENLTAMIRDRLMLKNKIRAISAEGRFTAVLMSVFPGILYLIISTLAPDYFDTIWETGHGTAIVVGTILYMCIGIYIMNRMVRFDF</sequence>
<feature type="transmembrane region" description="Helical" evidence="6">
    <location>
        <begin position="259"/>
        <end position="279"/>
    </location>
</feature>
<keyword evidence="2" id="KW-1003">Cell membrane</keyword>
<feature type="domain" description="Type II secretion system protein GspF" evidence="7">
    <location>
        <begin position="152"/>
        <end position="275"/>
    </location>
</feature>
<proteinExistence type="predicted"/>
<dbReference type="PANTHER" id="PTHR35007:SF1">
    <property type="entry name" value="PILUS ASSEMBLY PROTEIN"/>
    <property type="match status" value="1"/>
</dbReference>
<gene>
    <name evidence="8" type="ORF">G4Z14_13170</name>
</gene>
<dbReference type="Proteomes" id="UP000477782">
    <property type="component" value="Unassembled WGS sequence"/>
</dbReference>
<dbReference type="RefSeq" id="WP_164626503.1">
    <property type="nucleotide sequence ID" value="NZ_JAAIVJ010000008.1"/>
</dbReference>
<keyword evidence="4 6" id="KW-1133">Transmembrane helix</keyword>
<dbReference type="Pfam" id="PF00482">
    <property type="entry name" value="T2SSF"/>
    <property type="match status" value="1"/>
</dbReference>
<dbReference type="Gene3D" id="1.20.81.30">
    <property type="entry name" value="Type II secretion system (T2SS), domain F"/>
    <property type="match status" value="1"/>
</dbReference>
<evidence type="ECO:0000256" key="3">
    <source>
        <dbReference type="ARBA" id="ARBA00022692"/>
    </source>
</evidence>
<evidence type="ECO:0000259" key="7">
    <source>
        <dbReference type="Pfam" id="PF00482"/>
    </source>
</evidence>
<comment type="caution">
    <text evidence="8">The sequence shown here is derived from an EMBL/GenBank/DDBJ whole genome shotgun (WGS) entry which is preliminary data.</text>
</comment>
<feature type="transmembrane region" description="Helical" evidence="6">
    <location>
        <begin position="92"/>
        <end position="111"/>
    </location>
</feature>
<dbReference type="GO" id="GO:0005886">
    <property type="term" value="C:plasma membrane"/>
    <property type="evidence" value="ECO:0007669"/>
    <property type="project" value="UniProtKB-SubCell"/>
</dbReference>
<reference evidence="8 9" key="1">
    <citation type="submission" date="2020-02" db="EMBL/GenBank/DDBJ databases">
        <authorList>
            <person name="Chen W.-M."/>
        </authorList>
    </citation>
    <scope>NUCLEOTIDE SEQUENCE [LARGE SCALE GENOMIC DNA]</scope>
    <source>
        <strain evidence="8 9">KMS-5</strain>
    </source>
</reference>
<keyword evidence="9" id="KW-1185">Reference proteome</keyword>
<dbReference type="PANTHER" id="PTHR35007">
    <property type="entry name" value="INTEGRAL MEMBRANE PROTEIN-RELATED"/>
    <property type="match status" value="1"/>
</dbReference>
<evidence type="ECO:0000256" key="6">
    <source>
        <dbReference type="SAM" id="Phobius"/>
    </source>
</evidence>
<dbReference type="AlphaFoldDB" id="A0A6M0QUX7"/>
<organism evidence="8 9">
    <name type="scientific">Tabrizicola oligotrophica</name>
    <dbReference type="NCBI Taxonomy" id="2710650"/>
    <lineage>
        <taxon>Bacteria</taxon>
        <taxon>Pseudomonadati</taxon>
        <taxon>Pseudomonadota</taxon>
        <taxon>Alphaproteobacteria</taxon>
        <taxon>Rhodobacterales</taxon>
        <taxon>Paracoccaceae</taxon>
        <taxon>Tabrizicola</taxon>
    </lineage>
</organism>